<evidence type="ECO:0000313" key="2">
    <source>
        <dbReference type="EMBL" id="SDX30555.1"/>
    </source>
</evidence>
<sequence length="447" mass="47863">MPNWNDRVEQELRSLDRLLSVTLTLESRFASVEWDLRAAVILGRIRRLYFDERGALGFLRHLAEGEAIPETERLRLRALHDSFEAEMEAAADALRLAASRNGVRIDMDAMGLLEGLVHDSTCIRDTVFGMFSAPVGALIDTEASRRDARFILDGLEPRLIRFREADVRLRLRAKSHGVELPSPEIEGEDAEAESEAEAEAREAAEARAAFIGAALPSAAAGAPGAPGARRSGIAGTLRNMVSRDTLEGPAPGDRRNTDWQAEPHPDQQELPLEGPPRSRTRAQAVRRRWATRRRERAAAAEAADAKARSAAAPAGKRGAEPEPARWQAASPPTPVADRAARRVVAPSSAAGPRAAPAPAPPSAPPAPARDARATGAPDTPSPAAEAPPQPERGPAPLAARPAAPPAPVRRRWFGLARLLGLEDAPAAAPPRREPSVPPRQRPAGASR</sequence>
<proteinExistence type="predicted"/>
<dbReference type="RefSeq" id="WP_092682544.1">
    <property type="nucleotide sequence ID" value="NZ_FNMZ01000004.1"/>
</dbReference>
<feature type="compositionally biased region" description="Low complexity" evidence="1">
    <location>
        <begin position="218"/>
        <end position="235"/>
    </location>
</feature>
<feature type="compositionally biased region" description="Acidic residues" evidence="1">
    <location>
        <begin position="185"/>
        <end position="197"/>
    </location>
</feature>
<evidence type="ECO:0000256" key="1">
    <source>
        <dbReference type="SAM" id="MobiDB-lite"/>
    </source>
</evidence>
<dbReference type="Proteomes" id="UP000199118">
    <property type="component" value="Unassembled WGS sequence"/>
</dbReference>
<accession>A0A1H3ALS5</accession>
<dbReference type="OrthoDB" id="9906017at2"/>
<feature type="compositionally biased region" description="Basic and acidic residues" evidence="1">
    <location>
        <begin position="252"/>
        <end position="267"/>
    </location>
</feature>
<name>A0A1H3ALS5_9RHOB</name>
<protein>
    <submittedName>
        <fullName evidence="2">Uncharacterized protein</fullName>
    </submittedName>
</protein>
<reference evidence="2 3" key="1">
    <citation type="submission" date="2016-10" db="EMBL/GenBank/DDBJ databases">
        <authorList>
            <person name="de Groot N.N."/>
        </authorList>
    </citation>
    <scope>NUCLEOTIDE SEQUENCE [LARGE SCALE GENOMIC DNA]</scope>
    <source>
        <strain evidence="2 3">DSM 17890</strain>
    </source>
</reference>
<feature type="region of interest" description="Disordered" evidence="1">
    <location>
        <begin position="423"/>
        <end position="447"/>
    </location>
</feature>
<evidence type="ECO:0000313" key="3">
    <source>
        <dbReference type="Proteomes" id="UP000199118"/>
    </source>
</evidence>
<dbReference type="AlphaFoldDB" id="A0A1H3ALS5"/>
<feature type="compositionally biased region" description="Low complexity" evidence="1">
    <location>
        <begin position="373"/>
        <end position="384"/>
    </location>
</feature>
<dbReference type="EMBL" id="FNMZ01000004">
    <property type="protein sequence ID" value="SDX30555.1"/>
    <property type="molecule type" value="Genomic_DNA"/>
</dbReference>
<feature type="region of interest" description="Disordered" evidence="1">
    <location>
        <begin position="180"/>
        <end position="203"/>
    </location>
</feature>
<organism evidence="2 3">
    <name type="scientific">Albimonas donghaensis</name>
    <dbReference type="NCBI Taxonomy" id="356660"/>
    <lineage>
        <taxon>Bacteria</taxon>
        <taxon>Pseudomonadati</taxon>
        <taxon>Pseudomonadota</taxon>
        <taxon>Alphaproteobacteria</taxon>
        <taxon>Rhodobacterales</taxon>
        <taxon>Paracoccaceae</taxon>
        <taxon>Albimonas</taxon>
    </lineage>
</organism>
<feature type="compositionally biased region" description="Low complexity" evidence="1">
    <location>
        <begin position="342"/>
        <end position="354"/>
    </location>
</feature>
<feature type="compositionally biased region" description="Pro residues" evidence="1">
    <location>
        <begin position="355"/>
        <end position="367"/>
    </location>
</feature>
<gene>
    <name evidence="2" type="ORF">SAMN05444336_104240</name>
</gene>
<keyword evidence="3" id="KW-1185">Reference proteome</keyword>
<feature type="compositionally biased region" description="Basic residues" evidence="1">
    <location>
        <begin position="278"/>
        <end position="295"/>
    </location>
</feature>
<feature type="region of interest" description="Disordered" evidence="1">
    <location>
        <begin position="218"/>
        <end position="406"/>
    </location>
</feature>